<dbReference type="SUPFAM" id="SSF50978">
    <property type="entry name" value="WD40 repeat-like"/>
    <property type="match status" value="1"/>
</dbReference>
<evidence type="ECO:0000313" key="3">
    <source>
        <dbReference type="Proteomes" id="UP000009168"/>
    </source>
</evidence>
<protein>
    <submittedName>
        <fullName evidence="2">Uncharacterized protein</fullName>
    </submittedName>
</protein>
<evidence type="ECO:0000256" key="1">
    <source>
        <dbReference type="SAM" id="MobiDB-lite"/>
    </source>
</evidence>
<feature type="region of interest" description="Disordered" evidence="1">
    <location>
        <begin position="273"/>
        <end position="314"/>
    </location>
</feature>
<keyword evidence="3" id="KW-1185">Reference proteome</keyword>
<reference evidence="3" key="1">
    <citation type="journal article" date="2006" name="PLoS Biol.">
        <title>Macronuclear genome sequence of the ciliate Tetrahymena thermophila, a model eukaryote.</title>
        <authorList>
            <person name="Eisen J.A."/>
            <person name="Coyne R.S."/>
            <person name="Wu M."/>
            <person name="Wu D."/>
            <person name="Thiagarajan M."/>
            <person name="Wortman J.R."/>
            <person name="Badger J.H."/>
            <person name="Ren Q."/>
            <person name="Amedeo P."/>
            <person name="Jones K.M."/>
            <person name="Tallon L.J."/>
            <person name="Delcher A.L."/>
            <person name="Salzberg S.L."/>
            <person name="Silva J.C."/>
            <person name="Haas B.J."/>
            <person name="Majoros W.H."/>
            <person name="Farzad M."/>
            <person name="Carlton J.M."/>
            <person name="Smith R.K. Jr."/>
            <person name="Garg J."/>
            <person name="Pearlman R.E."/>
            <person name="Karrer K.M."/>
            <person name="Sun L."/>
            <person name="Manning G."/>
            <person name="Elde N.C."/>
            <person name="Turkewitz A.P."/>
            <person name="Asai D.J."/>
            <person name="Wilkes D.E."/>
            <person name="Wang Y."/>
            <person name="Cai H."/>
            <person name="Collins K."/>
            <person name="Stewart B.A."/>
            <person name="Lee S.R."/>
            <person name="Wilamowska K."/>
            <person name="Weinberg Z."/>
            <person name="Ruzzo W.L."/>
            <person name="Wloga D."/>
            <person name="Gaertig J."/>
            <person name="Frankel J."/>
            <person name="Tsao C.-C."/>
            <person name="Gorovsky M.A."/>
            <person name="Keeling P.J."/>
            <person name="Waller R.F."/>
            <person name="Patron N.J."/>
            <person name="Cherry J.M."/>
            <person name="Stover N.A."/>
            <person name="Krieger C.J."/>
            <person name="del Toro C."/>
            <person name="Ryder H.F."/>
            <person name="Williamson S.C."/>
            <person name="Barbeau R.A."/>
            <person name="Hamilton E.P."/>
            <person name="Orias E."/>
        </authorList>
    </citation>
    <scope>NUCLEOTIDE SEQUENCE [LARGE SCALE GENOMIC DNA]</scope>
    <source>
        <strain evidence="3">SB210</strain>
    </source>
</reference>
<dbReference type="GeneID" id="7833161"/>
<accession>I7MAV2</accession>
<feature type="compositionally biased region" description="Basic and acidic residues" evidence="1">
    <location>
        <begin position="291"/>
        <end position="302"/>
    </location>
</feature>
<proteinExistence type="predicted"/>
<evidence type="ECO:0000313" key="2">
    <source>
        <dbReference type="EMBL" id="EAS06208.1"/>
    </source>
</evidence>
<dbReference type="KEGG" id="tet:TTHERM_00326900"/>
<feature type="compositionally biased region" description="Polar residues" evidence="1">
    <location>
        <begin position="280"/>
        <end position="289"/>
    </location>
</feature>
<dbReference type="Gene3D" id="2.130.10.10">
    <property type="entry name" value="YVTN repeat-like/Quinoprotein amine dehydrogenase"/>
    <property type="match status" value="1"/>
</dbReference>
<dbReference type="RefSeq" id="XP_001026453.1">
    <property type="nucleotide sequence ID" value="XM_001026453.3"/>
</dbReference>
<dbReference type="HOGENOM" id="CLU_417707_0_0_1"/>
<dbReference type="AlphaFoldDB" id="I7MAV2"/>
<sequence>MTEKAIIINKQVNFKQKKYKFAYCLKQGHLQSIKKYVCLEEQCSKIKSICEYCFKKDNQHNAHQIIPQELLLNIAQQKLISSKIPQQLEMIDYKIEKLQANQKSTLLVDALKELKELLHKVMKFDLIQEYSVFQTNSILELAYKMIAFNKNFVMIKEPLSLNIMEFEIQVESISSIFDMIAVKTKRLNEVEDAQSQLLKFQNPQSIKKKNQTDPYEVTHYSQYDTPRKSYTQVRHSESIISVESNNKSDNQTQVIRTRSMDMALDLKLTKQKKKTKDTQILNSPQSISYAQKEKGDREKQQIESEQSEDIPSLSCNHKKSSLQELINDYNNFEVVVDPSKMLVQRAHEGIIYNFLDLGEGSGNSLSQVVTLGEDGLMKFWNPVDLKCLHTINFKINDLHFSQIRDIQYLKRIKCIAVVCKNYIGIINIKNYKVIKKIYVESNNLDSCDQLGQLFLVNPSQQCIMIYDMFTFDQIGQLQGIQEDITSLAYAQKGGKYYYFTGTKNGNLSKFDLSKREHLFTKKVNRITIFYLSTVRYQGGDECIVTYSCNEYVNASYVKFVDVETLDIIVNLNFTAIDSAICYNNEIYLMQSNQNIVQILVEYNKYTIKRMTKIPSSFSRGSDVFNEGLRWVKSQRIALLSQFSRTQHYSNLVAFPII</sequence>
<dbReference type="InterPro" id="IPR036322">
    <property type="entry name" value="WD40_repeat_dom_sf"/>
</dbReference>
<organism evidence="2 3">
    <name type="scientific">Tetrahymena thermophila (strain SB210)</name>
    <dbReference type="NCBI Taxonomy" id="312017"/>
    <lineage>
        <taxon>Eukaryota</taxon>
        <taxon>Sar</taxon>
        <taxon>Alveolata</taxon>
        <taxon>Ciliophora</taxon>
        <taxon>Intramacronucleata</taxon>
        <taxon>Oligohymenophorea</taxon>
        <taxon>Hymenostomatida</taxon>
        <taxon>Tetrahymenina</taxon>
        <taxon>Tetrahymenidae</taxon>
        <taxon>Tetrahymena</taxon>
    </lineage>
</organism>
<dbReference type="EMBL" id="GG662299">
    <property type="protein sequence ID" value="EAS06208.1"/>
    <property type="molecule type" value="Genomic_DNA"/>
</dbReference>
<dbReference type="InterPro" id="IPR015943">
    <property type="entry name" value="WD40/YVTN_repeat-like_dom_sf"/>
</dbReference>
<gene>
    <name evidence="2" type="ORF">TTHERM_00326900</name>
</gene>
<dbReference type="InParanoid" id="I7MAV2"/>
<dbReference type="Proteomes" id="UP000009168">
    <property type="component" value="Unassembled WGS sequence"/>
</dbReference>
<name>I7MAV2_TETTS</name>